<sequence length="71" mass="8182">MTDTSIALPSVDLSRRYVRVRGHQDNGFIDFDFSVGWPELVVELLLQPEDFDAFCRDNSVQILPPMPREDD</sequence>
<dbReference type="Pfam" id="PF06099">
    <property type="entry name" value="Phenol_hyd_sub"/>
    <property type="match status" value="1"/>
</dbReference>
<keyword evidence="2" id="KW-1185">Reference proteome</keyword>
<protein>
    <submittedName>
        <fullName evidence="1">Phenol hydroxylase</fullName>
    </submittedName>
</protein>
<evidence type="ECO:0000313" key="2">
    <source>
        <dbReference type="Proteomes" id="UP000306236"/>
    </source>
</evidence>
<dbReference type="OrthoDB" id="8564678at2"/>
<comment type="caution">
    <text evidence="1">The sequence shown here is derived from an EMBL/GenBank/DDBJ whole genome shotgun (WGS) entry which is preliminary data.</text>
</comment>
<dbReference type="Proteomes" id="UP000306236">
    <property type="component" value="Unassembled WGS sequence"/>
</dbReference>
<dbReference type="InterPro" id="IPR010353">
    <property type="entry name" value="DmpK"/>
</dbReference>
<evidence type="ECO:0000313" key="1">
    <source>
        <dbReference type="EMBL" id="THJ36216.1"/>
    </source>
</evidence>
<dbReference type="AlphaFoldDB" id="A0A4S5C1D0"/>
<dbReference type="EMBL" id="SSWX01000002">
    <property type="protein sequence ID" value="THJ36216.1"/>
    <property type="molecule type" value="Genomic_DNA"/>
</dbReference>
<proteinExistence type="predicted"/>
<name>A0A4S5C1D0_9BURK</name>
<accession>A0A4S5C1D0</accession>
<organism evidence="1 2">
    <name type="scientific">Lampropedia aestuarii</name>
    <dbReference type="NCBI Taxonomy" id="2562762"/>
    <lineage>
        <taxon>Bacteria</taxon>
        <taxon>Pseudomonadati</taxon>
        <taxon>Pseudomonadota</taxon>
        <taxon>Betaproteobacteria</taxon>
        <taxon>Burkholderiales</taxon>
        <taxon>Comamonadaceae</taxon>
        <taxon>Lampropedia</taxon>
    </lineage>
</organism>
<gene>
    <name evidence="1" type="ORF">E8K88_02005</name>
</gene>
<dbReference type="PIRSF" id="PIRSF000039">
    <property type="entry name" value="Phenol_monooxy_K"/>
    <property type="match status" value="1"/>
</dbReference>
<reference evidence="1 2" key="1">
    <citation type="submission" date="2019-04" db="EMBL/GenBank/DDBJ databases">
        <title>Lampropedia sp YIM MLB12 draf genome.</title>
        <authorList>
            <person name="Wang Y.-X."/>
        </authorList>
    </citation>
    <scope>NUCLEOTIDE SEQUENCE [LARGE SCALE GENOMIC DNA]</scope>
    <source>
        <strain evidence="1 2">YIM MLB12</strain>
    </source>
</reference>